<proteinExistence type="predicted"/>
<evidence type="ECO:0000313" key="3">
    <source>
        <dbReference type="EMBL" id="XDQ43644.1"/>
    </source>
</evidence>
<feature type="compositionally biased region" description="Polar residues" evidence="1">
    <location>
        <begin position="10"/>
        <end position="20"/>
    </location>
</feature>
<keyword evidence="2" id="KW-1133">Transmembrane helix</keyword>
<feature type="region of interest" description="Disordered" evidence="1">
    <location>
        <begin position="269"/>
        <end position="288"/>
    </location>
</feature>
<dbReference type="EMBL" id="CP163441">
    <property type="protein sequence ID" value="XDQ43644.1"/>
    <property type="molecule type" value="Genomic_DNA"/>
</dbReference>
<feature type="transmembrane region" description="Helical" evidence="2">
    <location>
        <begin position="37"/>
        <end position="60"/>
    </location>
</feature>
<keyword evidence="2" id="KW-0812">Transmembrane</keyword>
<protein>
    <recommendedName>
        <fullName evidence="4">Integral membrane protein</fullName>
    </recommendedName>
</protein>
<dbReference type="RefSeq" id="WP_369222728.1">
    <property type="nucleotide sequence ID" value="NZ_CP163441.1"/>
</dbReference>
<accession>A0AB39QLV7</accession>
<feature type="transmembrane region" description="Helical" evidence="2">
    <location>
        <begin position="117"/>
        <end position="146"/>
    </location>
</feature>
<sequence length="288" mass="31810">MDIQKRPERPTQSQQTRAQPQPSEGCLVVAIRIPVRIVVFLVVLPVRLLWDALAAVARFLWQYVLAPAGRVIGHAVGVLLHALLVVPLTWLHRHLLTPLGRALRWLHARVLTPIGHALVRLLTPVVAAVVKAVAWVAGVLAVGLYWTARVLLVLPALALWRWILAPVARVLAVVLRETGEAFGHAWRAAGYLARAVGRVLGTLFRWIFLEPARWVYRTVLTPVGHVVRDLVLRPAAQAARAIGRAARAIGRTVRQARADLRRALFGAPARPASADRREPVGRDTRTLD</sequence>
<feature type="transmembrane region" description="Helical" evidence="2">
    <location>
        <begin position="152"/>
        <end position="175"/>
    </location>
</feature>
<name>A0AB39QLV7_9ACTN</name>
<feature type="region of interest" description="Disordered" evidence="1">
    <location>
        <begin position="1"/>
        <end position="20"/>
    </location>
</feature>
<reference evidence="3" key="1">
    <citation type="submission" date="2024-07" db="EMBL/GenBank/DDBJ databases">
        <authorList>
            <person name="Yu S.T."/>
        </authorList>
    </citation>
    <scope>NUCLEOTIDE SEQUENCE</scope>
    <source>
        <strain evidence="3">R39</strain>
    </source>
</reference>
<evidence type="ECO:0008006" key="4">
    <source>
        <dbReference type="Google" id="ProtNLM"/>
    </source>
</evidence>
<organism evidence="3">
    <name type="scientific">Streptomyces sp. R39</name>
    <dbReference type="NCBI Taxonomy" id="3238631"/>
    <lineage>
        <taxon>Bacteria</taxon>
        <taxon>Bacillati</taxon>
        <taxon>Actinomycetota</taxon>
        <taxon>Actinomycetes</taxon>
        <taxon>Kitasatosporales</taxon>
        <taxon>Streptomycetaceae</taxon>
        <taxon>Streptomyces</taxon>
    </lineage>
</organism>
<evidence type="ECO:0000256" key="1">
    <source>
        <dbReference type="SAM" id="MobiDB-lite"/>
    </source>
</evidence>
<evidence type="ECO:0000256" key="2">
    <source>
        <dbReference type="SAM" id="Phobius"/>
    </source>
</evidence>
<gene>
    <name evidence="3" type="ORF">AB5J52_15985</name>
</gene>
<keyword evidence="2" id="KW-0472">Membrane</keyword>
<dbReference type="AlphaFoldDB" id="A0AB39QLV7"/>
<feature type="transmembrane region" description="Helical" evidence="2">
    <location>
        <begin position="72"/>
        <end position="96"/>
    </location>
</feature>
<feature type="compositionally biased region" description="Basic and acidic residues" evidence="1">
    <location>
        <begin position="273"/>
        <end position="288"/>
    </location>
</feature>